<evidence type="ECO:0000256" key="3">
    <source>
        <dbReference type="ARBA" id="ARBA00013194"/>
    </source>
</evidence>
<feature type="signal peptide" evidence="6">
    <location>
        <begin position="1"/>
        <end position="19"/>
    </location>
</feature>
<evidence type="ECO:0000259" key="7">
    <source>
        <dbReference type="PROSITE" id="PS50072"/>
    </source>
</evidence>
<evidence type="ECO:0000313" key="8">
    <source>
        <dbReference type="EMBL" id="AFD05223.1"/>
    </source>
</evidence>
<dbReference type="SUPFAM" id="SSF50891">
    <property type="entry name" value="Cyclophilin-like"/>
    <property type="match status" value="1"/>
</dbReference>
<proteinExistence type="inferred from homology"/>
<dbReference type="KEGG" id="scn:Solca_0065"/>
<keyword evidence="9" id="KW-1185">Reference proteome</keyword>
<dbReference type="GO" id="GO:0003755">
    <property type="term" value="F:peptidyl-prolyl cis-trans isomerase activity"/>
    <property type="evidence" value="ECO:0007669"/>
    <property type="project" value="UniProtKB-KW"/>
</dbReference>
<dbReference type="OrthoDB" id="9807797at2"/>
<evidence type="ECO:0000256" key="5">
    <source>
        <dbReference type="ARBA" id="ARBA00023235"/>
    </source>
</evidence>
<dbReference type="InterPro" id="IPR044666">
    <property type="entry name" value="Cyclophilin_A-like"/>
</dbReference>
<keyword evidence="6" id="KW-0732">Signal</keyword>
<dbReference type="Proteomes" id="UP000007590">
    <property type="component" value="Chromosome"/>
</dbReference>
<protein>
    <recommendedName>
        <fullName evidence="3">peptidylprolyl isomerase</fullName>
        <ecNumber evidence="3">5.2.1.8</ecNumber>
    </recommendedName>
</protein>
<sequence>MKKTILLLLFIGTLLSVKAQSVTVRFSTNMGNIDVMLYDETPKHRDMFVKAVKKGWYKNAQFNRVIANFVSQGGELDDTILNREKQHPELGVKRFPAEIKASLFHKKGALGAGRDDNHEKASYFTQIYFVAGKKRSDEELDAIEKKRNRKIPADQREVYKTIGGTPHLDGDYTVFGEIVSGLEVADAINAVPTDKNDVPLKSVVFNLSIIRK</sequence>
<evidence type="ECO:0000313" key="9">
    <source>
        <dbReference type="Proteomes" id="UP000007590"/>
    </source>
</evidence>
<dbReference type="HOGENOM" id="CLU_012062_16_0_10"/>
<dbReference type="eggNOG" id="COG0652">
    <property type="taxonomic scope" value="Bacteria"/>
</dbReference>
<reference evidence="8" key="1">
    <citation type="submission" date="2012-02" db="EMBL/GenBank/DDBJ databases">
        <title>The complete genome of Solitalea canadensis DSM 3403.</title>
        <authorList>
            <consortium name="US DOE Joint Genome Institute (JGI-PGF)"/>
            <person name="Lucas S."/>
            <person name="Copeland A."/>
            <person name="Lapidus A."/>
            <person name="Glavina del Rio T."/>
            <person name="Dalin E."/>
            <person name="Tice H."/>
            <person name="Bruce D."/>
            <person name="Goodwin L."/>
            <person name="Pitluck S."/>
            <person name="Peters L."/>
            <person name="Ovchinnikova G."/>
            <person name="Lu M."/>
            <person name="Kyrpides N."/>
            <person name="Mavromatis K."/>
            <person name="Ivanova N."/>
            <person name="Brettin T."/>
            <person name="Detter J.C."/>
            <person name="Han C."/>
            <person name="Larimer F."/>
            <person name="Land M."/>
            <person name="Hauser L."/>
            <person name="Markowitz V."/>
            <person name="Cheng J.-F."/>
            <person name="Hugenholtz P."/>
            <person name="Woyke T."/>
            <person name="Wu D."/>
            <person name="Spring S."/>
            <person name="Schroeder M."/>
            <person name="Kopitz M."/>
            <person name="Brambilla E."/>
            <person name="Klenk H.-P."/>
            <person name="Eisen J.A."/>
        </authorList>
    </citation>
    <scope>NUCLEOTIDE SEQUENCE</scope>
    <source>
        <strain evidence="8">DSM 3403</strain>
    </source>
</reference>
<accession>H8KSS9</accession>
<dbReference type="EC" id="5.2.1.8" evidence="3"/>
<name>H8KSS9_SOLCM</name>
<dbReference type="PANTHER" id="PTHR45625">
    <property type="entry name" value="PEPTIDYL-PROLYL CIS-TRANS ISOMERASE-RELATED"/>
    <property type="match status" value="1"/>
</dbReference>
<keyword evidence="4" id="KW-0697">Rotamase</keyword>
<comment type="similarity">
    <text evidence="2">Belongs to the cyclophilin-type PPIase family.</text>
</comment>
<dbReference type="RefSeq" id="WP_014678451.1">
    <property type="nucleotide sequence ID" value="NC_017770.1"/>
</dbReference>
<dbReference type="InterPro" id="IPR002130">
    <property type="entry name" value="Cyclophilin-type_PPIase_dom"/>
</dbReference>
<feature type="chain" id="PRO_5003615269" description="peptidylprolyl isomerase" evidence="6">
    <location>
        <begin position="20"/>
        <end position="212"/>
    </location>
</feature>
<evidence type="ECO:0000256" key="2">
    <source>
        <dbReference type="ARBA" id="ARBA00007365"/>
    </source>
</evidence>
<evidence type="ECO:0000256" key="4">
    <source>
        <dbReference type="ARBA" id="ARBA00023110"/>
    </source>
</evidence>
<dbReference type="CDD" id="cd00317">
    <property type="entry name" value="cyclophilin"/>
    <property type="match status" value="1"/>
</dbReference>
<dbReference type="PIRSF" id="PIRSF001467">
    <property type="entry name" value="Peptidylpro_ismrse"/>
    <property type="match status" value="1"/>
</dbReference>
<dbReference type="EMBL" id="CP003349">
    <property type="protein sequence ID" value="AFD05223.1"/>
    <property type="molecule type" value="Genomic_DNA"/>
</dbReference>
<evidence type="ECO:0000256" key="1">
    <source>
        <dbReference type="ARBA" id="ARBA00002388"/>
    </source>
</evidence>
<dbReference type="PANTHER" id="PTHR45625:SF4">
    <property type="entry name" value="PEPTIDYLPROLYL ISOMERASE DOMAIN AND WD REPEAT-CONTAINING PROTEIN 1"/>
    <property type="match status" value="1"/>
</dbReference>
<organism evidence="8 9">
    <name type="scientific">Solitalea canadensis (strain ATCC 29591 / DSM 3403 / JCM 21819 / LMG 8368 / NBRC 15130 / NCIMB 12057 / USAM 9D)</name>
    <name type="common">Flexibacter canadensis</name>
    <dbReference type="NCBI Taxonomy" id="929556"/>
    <lineage>
        <taxon>Bacteria</taxon>
        <taxon>Pseudomonadati</taxon>
        <taxon>Bacteroidota</taxon>
        <taxon>Sphingobacteriia</taxon>
        <taxon>Sphingobacteriales</taxon>
        <taxon>Sphingobacteriaceae</taxon>
        <taxon>Solitalea</taxon>
    </lineage>
</organism>
<gene>
    <name evidence="8" type="ordered locus">Solca_0065</name>
</gene>
<dbReference type="PROSITE" id="PS50072">
    <property type="entry name" value="CSA_PPIASE_2"/>
    <property type="match status" value="1"/>
</dbReference>
<comment type="function">
    <text evidence="1">PPIases accelerate the folding of proteins. It catalyzes the cis-trans isomerization of proline imidic peptide bonds in oligopeptides.</text>
</comment>
<dbReference type="Gene3D" id="2.40.100.10">
    <property type="entry name" value="Cyclophilin-like"/>
    <property type="match status" value="1"/>
</dbReference>
<dbReference type="InterPro" id="IPR024936">
    <property type="entry name" value="Cyclophilin-type_PPIase"/>
</dbReference>
<dbReference type="InterPro" id="IPR029000">
    <property type="entry name" value="Cyclophilin-like_dom_sf"/>
</dbReference>
<dbReference type="STRING" id="929556.Solca_0065"/>
<dbReference type="Pfam" id="PF00160">
    <property type="entry name" value="Pro_isomerase"/>
    <property type="match status" value="1"/>
</dbReference>
<evidence type="ECO:0000256" key="6">
    <source>
        <dbReference type="SAM" id="SignalP"/>
    </source>
</evidence>
<keyword evidence="5 8" id="KW-0413">Isomerase</keyword>
<dbReference type="AlphaFoldDB" id="H8KSS9"/>
<feature type="domain" description="PPIase cyclophilin-type" evidence="7">
    <location>
        <begin position="27"/>
        <end position="205"/>
    </location>
</feature>